<comment type="caution">
    <text evidence="2">The sequence shown here is derived from an EMBL/GenBank/DDBJ whole genome shotgun (WGS) entry which is preliminary data.</text>
</comment>
<name>A0A507D824_9FUNG</name>
<feature type="chain" id="PRO_5021498852" evidence="1">
    <location>
        <begin position="23"/>
        <end position="164"/>
    </location>
</feature>
<evidence type="ECO:0000313" key="2">
    <source>
        <dbReference type="EMBL" id="TPX47467.1"/>
    </source>
</evidence>
<dbReference type="Proteomes" id="UP000320475">
    <property type="component" value="Unassembled WGS sequence"/>
</dbReference>
<keyword evidence="1" id="KW-0732">Signal</keyword>
<feature type="signal peptide" evidence="1">
    <location>
        <begin position="1"/>
        <end position="22"/>
    </location>
</feature>
<protein>
    <submittedName>
        <fullName evidence="2">Uncharacterized protein</fullName>
    </submittedName>
</protein>
<accession>A0A507D824</accession>
<evidence type="ECO:0000313" key="3">
    <source>
        <dbReference type="Proteomes" id="UP000320475"/>
    </source>
</evidence>
<evidence type="ECO:0000256" key="1">
    <source>
        <dbReference type="SAM" id="SignalP"/>
    </source>
</evidence>
<proteinExistence type="predicted"/>
<reference evidence="2 3" key="1">
    <citation type="journal article" date="2019" name="Sci. Rep.">
        <title>Comparative genomics of chytrid fungi reveal insights into the obligate biotrophic and pathogenic lifestyle of Synchytrium endobioticum.</title>
        <authorList>
            <person name="van de Vossenberg B.T.L.H."/>
            <person name="Warris S."/>
            <person name="Nguyen H.D.T."/>
            <person name="van Gent-Pelzer M.P.E."/>
            <person name="Joly D.L."/>
            <person name="van de Geest H.C."/>
            <person name="Bonants P.J.M."/>
            <person name="Smith D.S."/>
            <person name="Levesque C.A."/>
            <person name="van der Lee T.A.J."/>
        </authorList>
    </citation>
    <scope>NUCLEOTIDE SEQUENCE [LARGE SCALE GENOMIC DNA]</scope>
    <source>
        <strain evidence="2 3">LEV6574</strain>
    </source>
</reference>
<gene>
    <name evidence="2" type="ORF">SeLEV6574_g02646</name>
</gene>
<organism evidence="2 3">
    <name type="scientific">Synchytrium endobioticum</name>
    <dbReference type="NCBI Taxonomy" id="286115"/>
    <lineage>
        <taxon>Eukaryota</taxon>
        <taxon>Fungi</taxon>
        <taxon>Fungi incertae sedis</taxon>
        <taxon>Chytridiomycota</taxon>
        <taxon>Chytridiomycota incertae sedis</taxon>
        <taxon>Chytridiomycetes</taxon>
        <taxon>Synchytriales</taxon>
        <taxon>Synchytriaceae</taxon>
        <taxon>Synchytrium</taxon>
    </lineage>
</organism>
<dbReference type="VEuPathDB" id="FungiDB:SeMB42_g07329"/>
<dbReference type="AlphaFoldDB" id="A0A507D824"/>
<dbReference type="EMBL" id="QEAM01000077">
    <property type="protein sequence ID" value="TPX47467.1"/>
    <property type="molecule type" value="Genomic_DNA"/>
</dbReference>
<sequence>MKSSIITFVVVVVCLYLHVTSAAPLVKALTNASGPAKSALSLLLSSLSFVPPWRSKVEVAEAPDSHGASRIMTQLDDLVNDMSHTYDFRRQFMKPLEAMAYEREFTKICRIIEEIWKIWCLVWEVSMRRDWANDIVPFVGTHWGITETRHFSIQARYFTIIVFG</sequence>